<dbReference type="Proteomes" id="UP000006276">
    <property type="component" value="Chromosome"/>
</dbReference>
<evidence type="ECO:0000313" key="2">
    <source>
        <dbReference type="Proteomes" id="UP000006276"/>
    </source>
</evidence>
<dbReference type="AlphaFoldDB" id="J9QSU5"/>
<proteinExistence type="predicted"/>
<reference evidence="1 2" key="1">
    <citation type="submission" date="2012-09" db="EMBL/GenBank/DDBJ databases">
        <title>Riemerella anatipestifer vaccine strains.</title>
        <authorList>
            <person name="Chun C.A."/>
            <person name="Shu W.M."/>
            <person name="Kang Z.D."/>
            <person name="Jia W.X."/>
        </authorList>
    </citation>
    <scope>NUCLEOTIDE SEQUENCE [LARGE SCALE GENOMIC DNA]</scope>
    <source>
        <strain evidence="1 2">RA-CH-1</strain>
    </source>
</reference>
<accession>J9QSU5</accession>
<dbReference type="EMBL" id="CP003787">
    <property type="protein sequence ID" value="AFR35091.1"/>
    <property type="molecule type" value="Genomic_DNA"/>
</dbReference>
<gene>
    <name evidence="1" type="ORF">B739_0487</name>
</gene>
<protein>
    <submittedName>
        <fullName evidence="1">Uncharacterized protein</fullName>
    </submittedName>
</protein>
<organism evidence="1 2">
    <name type="scientific">Riemerella anatipestifer RA-CH-1</name>
    <dbReference type="NCBI Taxonomy" id="1228997"/>
    <lineage>
        <taxon>Bacteria</taxon>
        <taxon>Pseudomonadati</taxon>
        <taxon>Bacteroidota</taxon>
        <taxon>Flavobacteriia</taxon>
        <taxon>Flavobacteriales</taxon>
        <taxon>Weeksellaceae</taxon>
        <taxon>Riemerella</taxon>
    </lineage>
</organism>
<dbReference type="KEGG" id="rag:B739_0487"/>
<evidence type="ECO:0000313" key="1">
    <source>
        <dbReference type="EMBL" id="AFR35091.1"/>
    </source>
</evidence>
<keyword evidence="2" id="KW-1185">Reference proteome</keyword>
<dbReference type="HOGENOM" id="CLU_520612_0_0_10"/>
<name>J9QSU5_RIEAN</name>
<dbReference type="PATRIC" id="fig|1228997.3.peg.483"/>
<sequence>MAATMLPATALAQQEVENLTVRKGNELSREYLRPSMSSLYFTDGSYEANQIVKYLQQINSEQYDVNRLEKTISEGDLSSRELVDVVLDSWKVGNQIMGNWFPEFINEQEGYSLKVLEGRGKYAATDADVLRSEASHRKSILNNLGEKLIDRSYVKVYYLYEGKAKLEDIVLSEKKKKVGVKTYVYKLNFNDEVRTNFYENYFNQPDGVQKATFPLTFVLENENNISISEDDRGREDYAATAEKIFSRIDNELSSKVNDFKVQTAVIETSPIRAKIGYKEGLRIDDRYDVMELVLDSEGKEVAKRKAVVRVDSYIADNRSEATGGTTDMTKFYKFLGGRVQEGMTLVKKGEVGTSVIPYASLSGVGLMLDYRTKWYPGLFVYLKGDLPVGKDYVTGKQEINKAYSKFTISGDNITVDKKDAHTIFRLGLGVMKEFYFARNLVVGAGVGAGRLFATESENKQKLDFKVLYGEAIGRFGIQFSPNFQLFAQADYNYYFGDGVEYSIGYGKTVKLYDGEYFNKQLNKLGIGVGAKISF</sequence>